<dbReference type="InterPro" id="IPR036291">
    <property type="entry name" value="NAD(P)-bd_dom_sf"/>
</dbReference>
<dbReference type="Gene3D" id="3.40.50.720">
    <property type="entry name" value="NAD(P)-binding Rossmann-like Domain"/>
    <property type="match status" value="1"/>
</dbReference>
<evidence type="ECO:0000256" key="1">
    <source>
        <dbReference type="ARBA" id="ARBA00006484"/>
    </source>
</evidence>
<proteinExistence type="inferred from homology"/>
<protein>
    <submittedName>
        <fullName evidence="3">Putative 2,4-dienoyl-CoA reductase</fullName>
        <ecNumber evidence="3">1.3.1.34</ecNumber>
    </submittedName>
</protein>
<dbReference type="GO" id="GO:0005811">
    <property type="term" value="C:lipid droplet"/>
    <property type="evidence" value="ECO:0007669"/>
    <property type="project" value="TreeGrafter"/>
</dbReference>
<dbReference type="PANTHER" id="PTHR44169:SF6">
    <property type="entry name" value="NADPH-DEPENDENT 1-ACYLDIHYDROXYACETONE PHOSPHATE REDUCTASE"/>
    <property type="match status" value="1"/>
</dbReference>
<keyword evidence="2 3" id="KW-0560">Oxidoreductase</keyword>
<dbReference type="InterPro" id="IPR002347">
    <property type="entry name" value="SDR_fam"/>
</dbReference>
<dbReference type="Pfam" id="PF00106">
    <property type="entry name" value="adh_short"/>
    <property type="match status" value="1"/>
</dbReference>
<evidence type="ECO:0000256" key="2">
    <source>
        <dbReference type="ARBA" id="ARBA00023002"/>
    </source>
</evidence>
<dbReference type="GO" id="GO:0004806">
    <property type="term" value="F:triacylglycerol lipase activity"/>
    <property type="evidence" value="ECO:0007669"/>
    <property type="project" value="TreeGrafter"/>
</dbReference>
<dbReference type="SUPFAM" id="SSF51735">
    <property type="entry name" value="NAD(P)-binding Rossmann-fold domains"/>
    <property type="match status" value="1"/>
</dbReference>
<sequence length="104" mass="11242">MPPRSILITGCSSGIGYDAANALHQRGWRVFATCRSEDDCARLRDEGLESFPLDLASESSLDSAVSETLSRTGGTLDALFNNGARVAQLCDRRLQHLLLFGLDA</sequence>
<comment type="caution">
    <text evidence="3">The sequence shown here is derived from an EMBL/GenBank/DDBJ whole genome shotgun (WGS) entry which is preliminary data.</text>
</comment>
<reference evidence="3" key="1">
    <citation type="submission" date="2016-10" db="EMBL/GenBank/DDBJ databases">
        <title>Sequence of Gallionella enrichment culture.</title>
        <authorList>
            <person name="Poehlein A."/>
            <person name="Muehling M."/>
            <person name="Daniel R."/>
        </authorList>
    </citation>
    <scope>NUCLEOTIDE SEQUENCE</scope>
</reference>
<dbReference type="GO" id="GO:0005783">
    <property type="term" value="C:endoplasmic reticulum"/>
    <property type="evidence" value="ECO:0007669"/>
    <property type="project" value="TreeGrafter"/>
</dbReference>
<gene>
    <name evidence="3" type="primary">fadH_4</name>
    <name evidence="3" type="ORF">GALL_536840</name>
</gene>
<dbReference type="GO" id="GO:0000140">
    <property type="term" value="F:acylglycerone-phosphate reductase (NADP+) activity"/>
    <property type="evidence" value="ECO:0007669"/>
    <property type="project" value="TreeGrafter"/>
</dbReference>
<dbReference type="PANTHER" id="PTHR44169">
    <property type="entry name" value="NADPH-DEPENDENT 1-ACYLDIHYDROXYACETONE PHOSPHATE REDUCTASE"/>
    <property type="match status" value="1"/>
</dbReference>
<dbReference type="EMBL" id="MLJW01007856">
    <property type="protein sequence ID" value="OIQ64765.1"/>
    <property type="molecule type" value="Genomic_DNA"/>
</dbReference>
<comment type="similarity">
    <text evidence="1">Belongs to the short-chain dehydrogenases/reductases (SDR) family.</text>
</comment>
<dbReference type="AlphaFoldDB" id="A0A1J5PMG5"/>
<dbReference type="GO" id="GO:0019433">
    <property type="term" value="P:triglyceride catabolic process"/>
    <property type="evidence" value="ECO:0007669"/>
    <property type="project" value="TreeGrafter"/>
</dbReference>
<organism evidence="3">
    <name type="scientific">mine drainage metagenome</name>
    <dbReference type="NCBI Taxonomy" id="410659"/>
    <lineage>
        <taxon>unclassified sequences</taxon>
        <taxon>metagenomes</taxon>
        <taxon>ecological metagenomes</taxon>
    </lineage>
</organism>
<dbReference type="GO" id="GO:0006654">
    <property type="term" value="P:phosphatidic acid biosynthetic process"/>
    <property type="evidence" value="ECO:0007669"/>
    <property type="project" value="TreeGrafter"/>
</dbReference>
<dbReference type="GO" id="GO:0008670">
    <property type="term" value="F:2,4-dienoyl-CoA reductase (NADPH) activity"/>
    <property type="evidence" value="ECO:0007669"/>
    <property type="project" value="UniProtKB-EC"/>
</dbReference>
<accession>A0A1J5PMG5</accession>
<evidence type="ECO:0000313" key="3">
    <source>
        <dbReference type="EMBL" id="OIQ64765.1"/>
    </source>
</evidence>
<dbReference type="EC" id="1.3.1.34" evidence="3"/>
<name>A0A1J5PMG5_9ZZZZ</name>